<evidence type="ECO:0000256" key="2">
    <source>
        <dbReference type="ARBA" id="ARBA00022670"/>
    </source>
</evidence>
<comment type="cofactor">
    <cofactor evidence="1">
        <name>Zn(2+)</name>
        <dbReference type="ChEBI" id="CHEBI:29105"/>
    </cofactor>
</comment>
<evidence type="ECO:0000256" key="1">
    <source>
        <dbReference type="ARBA" id="ARBA00001947"/>
    </source>
</evidence>
<evidence type="ECO:0000256" key="5">
    <source>
        <dbReference type="ARBA" id="ARBA00022833"/>
    </source>
</evidence>
<evidence type="ECO:0000256" key="6">
    <source>
        <dbReference type="ARBA" id="ARBA00023049"/>
    </source>
</evidence>
<protein>
    <submittedName>
        <fullName evidence="9">Membrane proteins related to metalloendopeptidases</fullName>
    </submittedName>
</protein>
<dbReference type="InterPro" id="IPR011055">
    <property type="entry name" value="Dup_hybrid_motif"/>
</dbReference>
<reference evidence="9" key="1">
    <citation type="submission" date="2020-01" db="EMBL/GenBank/DDBJ databases">
        <authorList>
            <person name="Meier V. D."/>
            <person name="Meier V D."/>
        </authorList>
    </citation>
    <scope>NUCLEOTIDE SEQUENCE</scope>
    <source>
        <strain evidence="9">HLG_WM_MAG_01</strain>
    </source>
</reference>
<evidence type="ECO:0000259" key="7">
    <source>
        <dbReference type="Pfam" id="PF01551"/>
    </source>
</evidence>
<keyword evidence="5" id="KW-0862">Zinc</keyword>
<dbReference type="Pfam" id="PF01551">
    <property type="entry name" value="Peptidase_M23"/>
    <property type="match status" value="1"/>
</dbReference>
<dbReference type="Gene3D" id="2.70.70.10">
    <property type="entry name" value="Glucose Permease (Domain IIA)"/>
    <property type="match status" value="1"/>
</dbReference>
<keyword evidence="6" id="KW-0482">Metalloprotease</keyword>
<feature type="domain" description="Csd3 N-terminal" evidence="8">
    <location>
        <begin position="13"/>
        <end position="96"/>
    </location>
</feature>
<dbReference type="SUPFAM" id="SSF51261">
    <property type="entry name" value="Duplicated hybrid motif"/>
    <property type="match status" value="1"/>
</dbReference>
<dbReference type="GO" id="GO:0006508">
    <property type="term" value="P:proteolysis"/>
    <property type="evidence" value="ECO:0007669"/>
    <property type="project" value="UniProtKB-KW"/>
</dbReference>
<keyword evidence="3" id="KW-0479">Metal-binding</keyword>
<dbReference type="Gene3D" id="3.10.450.350">
    <property type="match status" value="1"/>
</dbReference>
<dbReference type="EMBL" id="CACVAS010000105">
    <property type="protein sequence ID" value="CAA6817818.1"/>
    <property type="molecule type" value="Genomic_DNA"/>
</dbReference>
<evidence type="ECO:0000256" key="3">
    <source>
        <dbReference type="ARBA" id="ARBA00022723"/>
    </source>
</evidence>
<dbReference type="FunFam" id="2.70.70.10:FF:000006">
    <property type="entry name" value="M23 family peptidase"/>
    <property type="match status" value="1"/>
</dbReference>
<sequence>MFTSLFAAKVTESKWKEGQTFSEYLESRDISTALLNDISEDDQKFLSDIGGNNSFYELKDNRGRLLQVLIPISEVMQIHLAKKHKEHRYSFDIIPIEYEIKEYYANVNITSNPYTDTFKTTKNKQVAERLSIALSDVVNAKKLHKNDEINVLYTQNLRMGKPYLMPDIKVARVVMSGKEQFVYVDEDGDGFGQVGKSVAYTVTGKKKVTYTKKVSQNKKNSRFGMPLRNIRITSHFTYRRWHPILKRYRPHHGTDFGAKSGTPLLAVNAGKVSFSGWMGGYGNVVKIRHAGGYESLYAHQSRRRVKRGQRVKKGQIIGYVGSTGRSTGPHLHFGLKKRGRWVNPMKVLRKKSIKTSVLKKFTKYEDVKTTKYKTVAIEGTKENKVKLLNYVKNNTPSHVWSH</sequence>
<feature type="domain" description="M23ase beta-sheet core" evidence="7">
    <location>
        <begin position="250"/>
        <end position="344"/>
    </location>
</feature>
<dbReference type="PANTHER" id="PTHR21666:SF288">
    <property type="entry name" value="CELL DIVISION PROTEIN YTFB"/>
    <property type="match status" value="1"/>
</dbReference>
<dbReference type="GO" id="GO:0004222">
    <property type="term" value="F:metalloendopeptidase activity"/>
    <property type="evidence" value="ECO:0007669"/>
    <property type="project" value="TreeGrafter"/>
</dbReference>
<keyword evidence="2" id="KW-0645">Protease</keyword>
<proteinExistence type="predicted"/>
<dbReference type="InterPro" id="IPR040653">
    <property type="entry name" value="Csd3_N"/>
</dbReference>
<organism evidence="9">
    <name type="scientific">uncultured Sulfurovum sp</name>
    <dbReference type="NCBI Taxonomy" id="269237"/>
    <lineage>
        <taxon>Bacteria</taxon>
        <taxon>Pseudomonadati</taxon>
        <taxon>Campylobacterota</taxon>
        <taxon>Epsilonproteobacteria</taxon>
        <taxon>Campylobacterales</taxon>
        <taxon>Sulfurovaceae</taxon>
        <taxon>Sulfurovum</taxon>
        <taxon>environmental samples</taxon>
    </lineage>
</organism>
<evidence type="ECO:0000259" key="8">
    <source>
        <dbReference type="Pfam" id="PF18059"/>
    </source>
</evidence>
<dbReference type="GO" id="GO:0046872">
    <property type="term" value="F:metal ion binding"/>
    <property type="evidence" value="ECO:0007669"/>
    <property type="project" value="UniProtKB-KW"/>
</dbReference>
<dbReference type="PANTHER" id="PTHR21666">
    <property type="entry name" value="PEPTIDASE-RELATED"/>
    <property type="match status" value="1"/>
</dbReference>
<dbReference type="CDD" id="cd12797">
    <property type="entry name" value="M23_peptidase"/>
    <property type="match status" value="1"/>
</dbReference>
<name>A0A6S6TNC8_9BACT</name>
<dbReference type="AlphaFoldDB" id="A0A6S6TNC8"/>
<keyword evidence="4" id="KW-0378">Hydrolase</keyword>
<gene>
    <name evidence="9" type="ORF">HELGO_WM4611</name>
</gene>
<evidence type="ECO:0000256" key="4">
    <source>
        <dbReference type="ARBA" id="ARBA00022801"/>
    </source>
</evidence>
<accession>A0A6S6TNC8</accession>
<evidence type="ECO:0000313" key="9">
    <source>
        <dbReference type="EMBL" id="CAA6817818.1"/>
    </source>
</evidence>
<dbReference type="Pfam" id="PF18059">
    <property type="entry name" value="Csd3_N"/>
    <property type="match status" value="1"/>
</dbReference>
<dbReference type="InterPro" id="IPR016047">
    <property type="entry name" value="M23ase_b-sheet_dom"/>
</dbReference>
<dbReference type="InterPro" id="IPR050570">
    <property type="entry name" value="Cell_wall_metabolism_enzyme"/>
</dbReference>